<accession>A0A9W9AEF4</accession>
<name>A0A9W9AEF4_9AGAR</name>
<dbReference type="Gene3D" id="3.40.50.720">
    <property type="entry name" value="NAD(P)-binding Rossmann-like Domain"/>
    <property type="match status" value="1"/>
</dbReference>
<dbReference type="Gene3D" id="3.90.180.10">
    <property type="entry name" value="Medium-chain alcohol dehydrogenases, catalytic domain"/>
    <property type="match status" value="1"/>
</dbReference>
<dbReference type="OrthoDB" id="1706066at2759"/>
<dbReference type="PANTHER" id="PTHR45033:SF3">
    <property type="entry name" value="DEHYDROGENASE, PUTATIVE (AFU_ORTHOLOGUE AFUA_2G13270)-RELATED"/>
    <property type="match status" value="1"/>
</dbReference>
<gene>
    <name evidence="2" type="ORF">J3R30DRAFT_3468145</name>
</gene>
<dbReference type="Pfam" id="PF08240">
    <property type="entry name" value="ADH_N"/>
    <property type="match status" value="1"/>
</dbReference>
<dbReference type="SUPFAM" id="SSF50129">
    <property type="entry name" value="GroES-like"/>
    <property type="match status" value="1"/>
</dbReference>
<dbReference type="Pfam" id="PF00107">
    <property type="entry name" value="ADH_zinc_N"/>
    <property type="match status" value="1"/>
</dbReference>
<dbReference type="AlphaFoldDB" id="A0A9W9AEF4"/>
<dbReference type="InterPro" id="IPR036291">
    <property type="entry name" value="NAD(P)-bd_dom_sf"/>
</dbReference>
<dbReference type="GO" id="GO:0016491">
    <property type="term" value="F:oxidoreductase activity"/>
    <property type="evidence" value="ECO:0007669"/>
    <property type="project" value="InterPro"/>
</dbReference>
<dbReference type="PANTHER" id="PTHR45033">
    <property type="match status" value="1"/>
</dbReference>
<evidence type="ECO:0000313" key="2">
    <source>
        <dbReference type="EMBL" id="KAJ4480089.1"/>
    </source>
</evidence>
<proteinExistence type="predicted"/>
<dbReference type="EMBL" id="JAOTPV010000007">
    <property type="protein sequence ID" value="KAJ4480089.1"/>
    <property type="molecule type" value="Genomic_DNA"/>
</dbReference>
<reference evidence="2" key="1">
    <citation type="submission" date="2022-08" db="EMBL/GenBank/DDBJ databases">
        <title>A Global Phylogenomic Analysis of the Shiitake Genus Lentinula.</title>
        <authorList>
            <consortium name="DOE Joint Genome Institute"/>
            <person name="Sierra-Patev S."/>
            <person name="Min B."/>
            <person name="Naranjo-Ortiz M."/>
            <person name="Looney B."/>
            <person name="Konkel Z."/>
            <person name="Slot J.C."/>
            <person name="Sakamoto Y."/>
            <person name="Steenwyk J.L."/>
            <person name="Rokas A."/>
            <person name="Carro J."/>
            <person name="Camarero S."/>
            <person name="Ferreira P."/>
            <person name="Molpeceres G."/>
            <person name="Ruiz-Duenas F.J."/>
            <person name="Serrano A."/>
            <person name="Henrissat B."/>
            <person name="Drula E."/>
            <person name="Hughes K.W."/>
            <person name="Mata J.L."/>
            <person name="Ishikawa N.K."/>
            <person name="Vargas-Isla R."/>
            <person name="Ushijima S."/>
            <person name="Smith C.A."/>
            <person name="Ahrendt S."/>
            <person name="Andreopoulos W."/>
            <person name="He G."/>
            <person name="Labutti K."/>
            <person name="Lipzen A."/>
            <person name="Ng V."/>
            <person name="Riley R."/>
            <person name="Sandor L."/>
            <person name="Barry K."/>
            <person name="Martinez A.T."/>
            <person name="Xiao Y."/>
            <person name="Gibbons J.G."/>
            <person name="Terashima K."/>
            <person name="Grigoriev I.V."/>
            <person name="Hibbett D.S."/>
        </authorList>
    </citation>
    <scope>NUCLEOTIDE SEQUENCE</scope>
    <source>
        <strain evidence="2">JLM2183</strain>
    </source>
</reference>
<dbReference type="InterPro" id="IPR052711">
    <property type="entry name" value="Zinc_ADH-like"/>
</dbReference>
<dbReference type="InterPro" id="IPR013149">
    <property type="entry name" value="ADH-like_C"/>
</dbReference>
<evidence type="ECO:0000313" key="3">
    <source>
        <dbReference type="Proteomes" id="UP001150266"/>
    </source>
</evidence>
<keyword evidence="3" id="KW-1185">Reference proteome</keyword>
<evidence type="ECO:0000259" key="1">
    <source>
        <dbReference type="SMART" id="SM00829"/>
    </source>
</evidence>
<protein>
    <submittedName>
        <fullName evidence="2">NAD-P-binding protein</fullName>
    </submittedName>
</protein>
<dbReference type="InterPro" id="IPR013154">
    <property type="entry name" value="ADH-like_N"/>
</dbReference>
<dbReference type="InterPro" id="IPR020843">
    <property type="entry name" value="ER"/>
</dbReference>
<dbReference type="InterPro" id="IPR011032">
    <property type="entry name" value="GroES-like_sf"/>
</dbReference>
<dbReference type="Proteomes" id="UP001150266">
    <property type="component" value="Unassembled WGS sequence"/>
</dbReference>
<dbReference type="SMART" id="SM00829">
    <property type="entry name" value="PKS_ER"/>
    <property type="match status" value="1"/>
</dbReference>
<dbReference type="SUPFAM" id="SSF51735">
    <property type="entry name" value="NAD(P)-binding Rossmann-fold domains"/>
    <property type="match status" value="1"/>
</dbReference>
<comment type="caution">
    <text evidence="2">The sequence shown here is derived from an EMBL/GenBank/DDBJ whole genome shotgun (WGS) entry which is preliminary data.</text>
</comment>
<feature type="domain" description="Enoyl reductase (ER)" evidence="1">
    <location>
        <begin position="26"/>
        <end position="359"/>
    </location>
</feature>
<sequence>MVLSPQVPSTTTAVVVRKSNGESSKGYVYDAVLEHMPLRKLNSGEILVKMRAVAFNHRDVWIRKGLYPSIQDGAVYGADGAGVVVASGDSQDDMMLNQRVFLLPSHGWDDHPDAPESQFGVIGGVRWPALGTFAVYVIVEKDNIVPSAPHLSDIDMAAWPVAGITAWRATMVNAAVQPGQNILITGIGGGVALVALQLAVAQGASVYVTSGHQEKIDKAIELGAKGGAGYKDANWPKEIHKLVRKNSPAGFPAMLDAVVDSGGGDIMASIGSILKQGGRVVCYGMTANPKVTFTMREVLRNQKLIGSTMGSTQDLRDATKFLSKHKIIPVVSQVVYGLENAEKGFEMLESGMQFGKVVIEIGNDDNRIAKTKL</sequence>
<organism evidence="2 3">
    <name type="scientific">Lentinula aciculospora</name>
    <dbReference type="NCBI Taxonomy" id="153920"/>
    <lineage>
        <taxon>Eukaryota</taxon>
        <taxon>Fungi</taxon>
        <taxon>Dikarya</taxon>
        <taxon>Basidiomycota</taxon>
        <taxon>Agaricomycotina</taxon>
        <taxon>Agaricomycetes</taxon>
        <taxon>Agaricomycetidae</taxon>
        <taxon>Agaricales</taxon>
        <taxon>Marasmiineae</taxon>
        <taxon>Omphalotaceae</taxon>
        <taxon>Lentinula</taxon>
    </lineage>
</organism>